<dbReference type="GO" id="GO:0000139">
    <property type="term" value="C:Golgi membrane"/>
    <property type="evidence" value="ECO:0007669"/>
    <property type="project" value="TreeGrafter"/>
</dbReference>
<dbReference type="SUPFAM" id="SSF53448">
    <property type="entry name" value="Nucleotide-diphospho-sugar transferases"/>
    <property type="match status" value="1"/>
</dbReference>
<dbReference type="Gene3D" id="3.90.550.10">
    <property type="entry name" value="Spore Coat Polysaccharide Biosynthesis Protein SpsA, Chain A"/>
    <property type="match status" value="1"/>
</dbReference>
<dbReference type="Pfam" id="PF05637">
    <property type="entry name" value="Glyco_transf_34"/>
    <property type="match status" value="1"/>
</dbReference>
<evidence type="ECO:0000313" key="4">
    <source>
        <dbReference type="EMBL" id="KAF2501265.1"/>
    </source>
</evidence>
<dbReference type="GO" id="GO:0006487">
    <property type="term" value="P:protein N-linked glycosylation"/>
    <property type="evidence" value="ECO:0007669"/>
    <property type="project" value="TreeGrafter"/>
</dbReference>
<evidence type="ECO:0000256" key="3">
    <source>
        <dbReference type="ARBA" id="ARBA00022679"/>
    </source>
</evidence>
<evidence type="ECO:0008006" key="6">
    <source>
        <dbReference type="Google" id="ProtNLM"/>
    </source>
</evidence>
<proteinExistence type="inferred from homology"/>
<dbReference type="Proteomes" id="UP000799750">
    <property type="component" value="Unassembled WGS sequence"/>
</dbReference>
<dbReference type="PANTHER" id="PTHR31306:SF8">
    <property type="entry name" value="GLYCOSYLTRANSFERASE FAMILY 34 PROTEIN"/>
    <property type="match status" value="1"/>
</dbReference>
<organism evidence="4 5">
    <name type="scientific">Lophium mytilinum</name>
    <dbReference type="NCBI Taxonomy" id="390894"/>
    <lineage>
        <taxon>Eukaryota</taxon>
        <taxon>Fungi</taxon>
        <taxon>Dikarya</taxon>
        <taxon>Ascomycota</taxon>
        <taxon>Pezizomycotina</taxon>
        <taxon>Dothideomycetes</taxon>
        <taxon>Pleosporomycetidae</taxon>
        <taxon>Mytilinidiales</taxon>
        <taxon>Mytilinidiaceae</taxon>
        <taxon>Lophium</taxon>
    </lineage>
</organism>
<name>A0A6A6R8Y4_9PEZI</name>
<evidence type="ECO:0000256" key="1">
    <source>
        <dbReference type="ARBA" id="ARBA00005664"/>
    </source>
</evidence>
<dbReference type="EMBL" id="MU004182">
    <property type="protein sequence ID" value="KAF2501265.1"/>
    <property type="molecule type" value="Genomic_DNA"/>
</dbReference>
<keyword evidence="2" id="KW-0328">Glycosyltransferase</keyword>
<dbReference type="InterPro" id="IPR008630">
    <property type="entry name" value="Glyco_trans_34"/>
</dbReference>
<evidence type="ECO:0000313" key="5">
    <source>
        <dbReference type="Proteomes" id="UP000799750"/>
    </source>
</evidence>
<reference evidence="4" key="1">
    <citation type="journal article" date="2020" name="Stud. Mycol.">
        <title>101 Dothideomycetes genomes: a test case for predicting lifestyles and emergence of pathogens.</title>
        <authorList>
            <person name="Haridas S."/>
            <person name="Albert R."/>
            <person name="Binder M."/>
            <person name="Bloem J."/>
            <person name="Labutti K."/>
            <person name="Salamov A."/>
            <person name="Andreopoulos B."/>
            <person name="Baker S."/>
            <person name="Barry K."/>
            <person name="Bills G."/>
            <person name="Bluhm B."/>
            <person name="Cannon C."/>
            <person name="Castanera R."/>
            <person name="Culley D."/>
            <person name="Daum C."/>
            <person name="Ezra D."/>
            <person name="Gonzalez J."/>
            <person name="Henrissat B."/>
            <person name="Kuo A."/>
            <person name="Liang C."/>
            <person name="Lipzen A."/>
            <person name="Lutzoni F."/>
            <person name="Magnuson J."/>
            <person name="Mondo S."/>
            <person name="Nolan M."/>
            <person name="Ohm R."/>
            <person name="Pangilinan J."/>
            <person name="Park H.-J."/>
            <person name="Ramirez L."/>
            <person name="Alfaro M."/>
            <person name="Sun H."/>
            <person name="Tritt A."/>
            <person name="Yoshinaga Y."/>
            <person name="Zwiers L.-H."/>
            <person name="Turgeon B."/>
            <person name="Goodwin S."/>
            <person name="Spatafora J."/>
            <person name="Crous P."/>
            <person name="Grigoriev I."/>
        </authorList>
    </citation>
    <scope>NUCLEOTIDE SEQUENCE</scope>
    <source>
        <strain evidence="4">CBS 269.34</strain>
    </source>
</reference>
<dbReference type="InterPro" id="IPR029044">
    <property type="entry name" value="Nucleotide-diphossugar_trans"/>
</dbReference>
<comment type="similarity">
    <text evidence="1">Belongs to the glycosyltransferase 34 family.</text>
</comment>
<keyword evidence="3" id="KW-0808">Transferase</keyword>
<keyword evidence="5" id="KW-1185">Reference proteome</keyword>
<feature type="non-terminal residue" evidence="4">
    <location>
        <position position="243"/>
    </location>
</feature>
<protein>
    <recommendedName>
        <fullName evidence="6">Galactosyl transferase GMA12/MNN10 family protein</fullName>
    </recommendedName>
</protein>
<dbReference type="AlphaFoldDB" id="A0A6A6R8Y4"/>
<feature type="non-terminal residue" evidence="4">
    <location>
        <position position="1"/>
    </location>
</feature>
<dbReference type="OrthoDB" id="407658at2759"/>
<evidence type="ECO:0000256" key="2">
    <source>
        <dbReference type="ARBA" id="ARBA00022676"/>
    </source>
</evidence>
<accession>A0A6A6R8Y4</accession>
<dbReference type="PANTHER" id="PTHR31306">
    <property type="entry name" value="ALPHA-1,6-MANNOSYLTRANSFERASE MNN11-RELATED"/>
    <property type="match status" value="1"/>
</dbReference>
<gene>
    <name evidence="4" type="ORF">BU16DRAFT_429042</name>
</gene>
<dbReference type="GO" id="GO:0016757">
    <property type="term" value="F:glycosyltransferase activity"/>
    <property type="evidence" value="ECO:0007669"/>
    <property type="project" value="UniProtKB-KW"/>
</dbReference>
<sequence length="243" mass="28777">LGARVRIGKVMMQFGHPSPVYDRALRSHERHNKIHNYPLHILRYPMLDGIWAKAAYIQYVLLREMSKPEPDRLQWLFWVDSDTIIMNPLMPIEALLPPDDPEWDDVNLLVAHDWNGLNAGVFPVRVCDWSVELFSAVLALRFYKPDVDLPYAEQSAIDYLIQDERLSPNVIKTPQRWFNAYQPKFGSDNVEFWQARKGDMLVHFPGNDNRDERMRQWLDMAERHKWDIELQNTLYPEEAADFW</sequence>